<proteinExistence type="inferred from homology"/>
<dbReference type="PANTHER" id="PTHR46743">
    <property type="entry name" value="TEICHOIC ACIDS EXPORT ATP-BINDING PROTEIN TAGH"/>
    <property type="match status" value="1"/>
</dbReference>
<evidence type="ECO:0000256" key="3">
    <source>
        <dbReference type="ARBA" id="ARBA00022741"/>
    </source>
</evidence>
<comment type="similarity">
    <text evidence="1">Belongs to the ABC transporter superfamily.</text>
</comment>
<protein>
    <submittedName>
        <fullName evidence="7">ABC transporter-related protein</fullName>
    </submittedName>
</protein>
<dbReference type="PROSITE" id="PS50893">
    <property type="entry name" value="ABC_TRANSPORTER_2"/>
    <property type="match status" value="1"/>
</dbReference>
<keyword evidence="2" id="KW-0813">Transport</keyword>
<evidence type="ECO:0000256" key="5">
    <source>
        <dbReference type="SAM" id="MobiDB-lite"/>
    </source>
</evidence>
<dbReference type="CDD" id="cd10147">
    <property type="entry name" value="Wzt_C-like"/>
    <property type="match status" value="1"/>
</dbReference>
<dbReference type="SUPFAM" id="SSF52540">
    <property type="entry name" value="P-loop containing nucleoside triphosphate hydrolases"/>
    <property type="match status" value="1"/>
</dbReference>
<dbReference type="EMBL" id="AP018227">
    <property type="protein sequence ID" value="BAY81017.1"/>
    <property type="molecule type" value="Genomic_DNA"/>
</dbReference>
<dbReference type="CDD" id="cd03220">
    <property type="entry name" value="ABC_KpsT_Wzt"/>
    <property type="match status" value="1"/>
</dbReference>
<dbReference type="GO" id="GO:0016887">
    <property type="term" value="F:ATP hydrolysis activity"/>
    <property type="evidence" value="ECO:0007669"/>
    <property type="project" value="InterPro"/>
</dbReference>
<feature type="domain" description="ABC transporter" evidence="6">
    <location>
        <begin position="24"/>
        <end position="247"/>
    </location>
</feature>
<dbReference type="Pfam" id="PF14524">
    <property type="entry name" value="Wzt_C"/>
    <property type="match status" value="1"/>
</dbReference>
<accession>A0A1Z4LIF7</accession>
<dbReference type="OrthoDB" id="9778870at2"/>
<dbReference type="InterPro" id="IPR029439">
    <property type="entry name" value="Wzt_C"/>
</dbReference>
<feature type="compositionally biased region" description="Basic residues" evidence="5">
    <location>
        <begin position="281"/>
        <end position="295"/>
    </location>
</feature>
<dbReference type="InterPro" id="IPR003439">
    <property type="entry name" value="ABC_transporter-like_ATP-bd"/>
</dbReference>
<evidence type="ECO:0000259" key="6">
    <source>
        <dbReference type="PROSITE" id="PS50893"/>
    </source>
</evidence>
<dbReference type="Pfam" id="PF00005">
    <property type="entry name" value="ABC_tran"/>
    <property type="match status" value="1"/>
</dbReference>
<dbReference type="Gene3D" id="2.70.50.60">
    <property type="entry name" value="abc- transporter (atp binding component) like domain"/>
    <property type="match status" value="1"/>
</dbReference>
<name>A0A1Z4LIF7_9CYAN</name>
<dbReference type="InterPro" id="IPR015860">
    <property type="entry name" value="ABC_transpr_TagH-like"/>
</dbReference>
<keyword evidence="4" id="KW-0067">ATP-binding</keyword>
<dbReference type="InterPro" id="IPR027417">
    <property type="entry name" value="P-loop_NTPase"/>
</dbReference>
<reference evidence="7 8" key="1">
    <citation type="submission" date="2017-06" db="EMBL/GenBank/DDBJ databases">
        <title>Genome sequencing of cyanobaciteial culture collection at National Institute for Environmental Studies (NIES).</title>
        <authorList>
            <person name="Hirose Y."/>
            <person name="Shimura Y."/>
            <person name="Fujisawa T."/>
            <person name="Nakamura Y."/>
            <person name="Kawachi M."/>
        </authorList>
    </citation>
    <scope>NUCLEOTIDE SEQUENCE [LARGE SCALE GENOMIC DNA]</scope>
    <source>
        <strain evidence="7 8">NIES-267</strain>
    </source>
</reference>
<dbReference type="GO" id="GO:0005524">
    <property type="term" value="F:ATP binding"/>
    <property type="evidence" value="ECO:0007669"/>
    <property type="project" value="UniProtKB-KW"/>
</dbReference>
<evidence type="ECO:0000256" key="2">
    <source>
        <dbReference type="ARBA" id="ARBA00022448"/>
    </source>
</evidence>
<dbReference type="PANTHER" id="PTHR46743:SF2">
    <property type="entry name" value="TEICHOIC ACIDS EXPORT ATP-BINDING PROTEIN TAGH"/>
    <property type="match status" value="1"/>
</dbReference>
<dbReference type="InterPro" id="IPR050683">
    <property type="entry name" value="Bact_Polysacc_Export_ATP-bd"/>
</dbReference>
<evidence type="ECO:0000256" key="1">
    <source>
        <dbReference type="ARBA" id="ARBA00005417"/>
    </source>
</evidence>
<dbReference type="SMART" id="SM00382">
    <property type="entry name" value="AAA"/>
    <property type="match status" value="1"/>
</dbReference>
<evidence type="ECO:0000313" key="8">
    <source>
        <dbReference type="Proteomes" id="UP000218418"/>
    </source>
</evidence>
<keyword evidence="8" id="KW-1185">Reference proteome</keyword>
<dbReference type="Proteomes" id="UP000218418">
    <property type="component" value="Chromosome"/>
</dbReference>
<organism evidence="7 8">
    <name type="scientific">Calothrix parasitica NIES-267</name>
    <dbReference type="NCBI Taxonomy" id="1973488"/>
    <lineage>
        <taxon>Bacteria</taxon>
        <taxon>Bacillati</taxon>
        <taxon>Cyanobacteriota</taxon>
        <taxon>Cyanophyceae</taxon>
        <taxon>Nostocales</taxon>
        <taxon>Calotrichaceae</taxon>
        <taxon>Calothrix</taxon>
    </lineage>
</organism>
<gene>
    <name evidence="7" type="ORF">NIES267_04820</name>
</gene>
<dbReference type="AlphaFoldDB" id="A0A1Z4LIF7"/>
<evidence type="ECO:0000256" key="4">
    <source>
        <dbReference type="ARBA" id="ARBA00022840"/>
    </source>
</evidence>
<dbReference type="InterPro" id="IPR003593">
    <property type="entry name" value="AAA+_ATPase"/>
</dbReference>
<dbReference type="GO" id="GO:0016020">
    <property type="term" value="C:membrane"/>
    <property type="evidence" value="ECO:0007669"/>
    <property type="project" value="InterPro"/>
</dbReference>
<sequence length="446" mass="49337">MSEDITISLKNVSKCFKRYARPVDRLKEILLPGTSRISEFWALRDINLEIEKGQTVGIVGRNGSGKSTLLQMIARTLTPTTGEVVVRGRVSALLELGSGFNPEFTGRQNVFFNARLLGLTQQEIEDKFDDIAAFADIGDFIEQPVKTYSSGMYVRLAFAVAVNVEPEILIVDEALAVGDIVFQHRCMRKMRSLMDSGVTTLFVSHDSGAIKTLCNSAVMIDAGKIYASGNPNSVIIKYMKLVTETELGLVNSENDVDDKSKNIVVGASCSLADKQSLPNQKSRKNPQHQKTRRGSKKALIEKLQLFHQSGDEADESPIFGFNEQVKLLVYLQVYQELQDCIIGFFVCDKNGNELIGSNTIEENQPIGKLISGTKLQIEFTFKLPLRPSSYSLTVAGAENYTAMTFDWIDNAAVFQVLPPDTGKRIHALVDTPISVRLLQQDLATRA</sequence>
<dbReference type="Gene3D" id="3.40.50.300">
    <property type="entry name" value="P-loop containing nucleotide triphosphate hydrolases"/>
    <property type="match status" value="1"/>
</dbReference>
<dbReference type="GO" id="GO:0140359">
    <property type="term" value="F:ABC-type transporter activity"/>
    <property type="evidence" value="ECO:0007669"/>
    <property type="project" value="InterPro"/>
</dbReference>
<keyword evidence="3" id="KW-0547">Nucleotide-binding</keyword>
<feature type="region of interest" description="Disordered" evidence="5">
    <location>
        <begin position="276"/>
        <end position="295"/>
    </location>
</feature>
<evidence type="ECO:0000313" key="7">
    <source>
        <dbReference type="EMBL" id="BAY81017.1"/>
    </source>
</evidence>